<feature type="region of interest" description="Disordered" evidence="1">
    <location>
        <begin position="41"/>
        <end position="77"/>
    </location>
</feature>
<dbReference type="InterPro" id="IPR032716">
    <property type="entry name" value="ACC_epsilon"/>
</dbReference>
<sequence>MSGDEPVVEPVETPLLRVVNADATPEEIAAIVAVFASLGGPEAPRERRTPEWQAHHRKVRPSFAHGPGGWRSSGMPR</sequence>
<dbReference type="AlphaFoldDB" id="A0A7W3IXI2"/>
<organism evidence="2 3">
    <name type="scientific">Nocardioides ginsengisegetis</name>
    <dbReference type="NCBI Taxonomy" id="661491"/>
    <lineage>
        <taxon>Bacteria</taxon>
        <taxon>Bacillati</taxon>
        <taxon>Actinomycetota</taxon>
        <taxon>Actinomycetes</taxon>
        <taxon>Propionibacteriales</taxon>
        <taxon>Nocardioidaceae</taxon>
        <taxon>Nocardioides</taxon>
    </lineage>
</organism>
<reference evidence="2 3" key="1">
    <citation type="submission" date="2020-07" db="EMBL/GenBank/DDBJ databases">
        <title>Sequencing the genomes of 1000 actinobacteria strains.</title>
        <authorList>
            <person name="Klenk H.-P."/>
        </authorList>
    </citation>
    <scope>NUCLEOTIDE SEQUENCE [LARGE SCALE GENOMIC DNA]</scope>
    <source>
        <strain evidence="2 3">DSM 21349</strain>
    </source>
</reference>
<dbReference type="RefSeq" id="WP_220481242.1">
    <property type="nucleotide sequence ID" value="NZ_JACGXA010000001.1"/>
</dbReference>
<dbReference type="EMBL" id="JACGXA010000001">
    <property type="protein sequence ID" value="MBA8802314.1"/>
    <property type="molecule type" value="Genomic_DNA"/>
</dbReference>
<gene>
    <name evidence="2" type="ORF">FB382_000605</name>
</gene>
<dbReference type="Proteomes" id="UP000580910">
    <property type="component" value="Unassembled WGS sequence"/>
</dbReference>
<dbReference type="GO" id="GO:0003989">
    <property type="term" value="F:acetyl-CoA carboxylase activity"/>
    <property type="evidence" value="ECO:0007669"/>
    <property type="project" value="InterPro"/>
</dbReference>
<evidence type="ECO:0008006" key="4">
    <source>
        <dbReference type="Google" id="ProtNLM"/>
    </source>
</evidence>
<accession>A0A7W3IXI2</accession>
<dbReference type="GO" id="GO:0004658">
    <property type="term" value="F:propionyl-CoA carboxylase activity"/>
    <property type="evidence" value="ECO:0007669"/>
    <property type="project" value="InterPro"/>
</dbReference>
<protein>
    <recommendedName>
        <fullName evidence="4">Acyl-CoA carboxylase epsilon subunit</fullName>
    </recommendedName>
</protein>
<evidence type="ECO:0000313" key="2">
    <source>
        <dbReference type="EMBL" id="MBA8802314.1"/>
    </source>
</evidence>
<dbReference type="Pfam" id="PF13822">
    <property type="entry name" value="ACC_epsilon"/>
    <property type="match status" value="1"/>
</dbReference>
<name>A0A7W3IXI2_9ACTN</name>
<keyword evidence="3" id="KW-1185">Reference proteome</keyword>
<evidence type="ECO:0000256" key="1">
    <source>
        <dbReference type="SAM" id="MobiDB-lite"/>
    </source>
</evidence>
<feature type="compositionally biased region" description="Basic and acidic residues" evidence="1">
    <location>
        <begin position="43"/>
        <end position="54"/>
    </location>
</feature>
<evidence type="ECO:0000313" key="3">
    <source>
        <dbReference type="Proteomes" id="UP000580910"/>
    </source>
</evidence>
<proteinExistence type="predicted"/>
<comment type="caution">
    <text evidence="2">The sequence shown here is derived from an EMBL/GenBank/DDBJ whole genome shotgun (WGS) entry which is preliminary data.</text>
</comment>